<evidence type="ECO:0000256" key="4">
    <source>
        <dbReference type="ARBA" id="ARBA00022485"/>
    </source>
</evidence>
<dbReference type="GO" id="GO:0042644">
    <property type="term" value="C:chloroplast nucleoid"/>
    <property type="evidence" value="ECO:0007669"/>
    <property type="project" value="UniProtKB-SubCell"/>
</dbReference>
<dbReference type="GO" id="GO:0006285">
    <property type="term" value="P:base-excision repair, AP site formation"/>
    <property type="evidence" value="ECO:0007669"/>
    <property type="project" value="UniProtKB-UniRule"/>
</dbReference>
<dbReference type="EC" id="4.2.99.18" evidence="15"/>
<keyword evidence="13 15" id="KW-0326">Glycosidase</keyword>
<dbReference type="InterPro" id="IPR030841">
    <property type="entry name" value="NTH1"/>
</dbReference>
<comment type="function">
    <text evidence="14 15">Bifunctional DNA N-glycosylase with associated apurinic/apyrimidinic (AP) lyase function that catalyzes the first step in base excision repair (BER), the primary repair pathway for the repair of oxidative DNA damage. The DNA N-glycosylase activity releases the damaged DNA base from DNA by cleaving the N-glycosidic bond, leaving an AP site. The AP lyase activity cleaves the phosphodiester bond 3' to the AP site by a beta-elimination. Primarily recognizes and repairs oxidative base damage of pyrimidines.</text>
</comment>
<evidence type="ECO:0000256" key="9">
    <source>
        <dbReference type="ARBA" id="ARBA00023004"/>
    </source>
</evidence>
<feature type="compositionally biased region" description="Basic and acidic residues" evidence="16">
    <location>
        <begin position="72"/>
        <end position="83"/>
    </location>
</feature>
<evidence type="ECO:0000313" key="20">
    <source>
        <dbReference type="Proteomes" id="UP001327560"/>
    </source>
</evidence>
<evidence type="ECO:0000256" key="15">
    <source>
        <dbReference type="HAMAP-Rule" id="MF_03183"/>
    </source>
</evidence>
<feature type="domain" description="HhH-GPD" evidence="18">
    <location>
        <begin position="178"/>
        <end position="334"/>
    </location>
</feature>
<dbReference type="PANTHER" id="PTHR43286:SF1">
    <property type="entry name" value="ENDONUCLEASE III-LIKE PROTEIN 1"/>
    <property type="match status" value="1"/>
</dbReference>
<keyword evidence="7 15" id="KW-0378">Hydrolase</keyword>
<protein>
    <recommendedName>
        <fullName evidence="15">Endonuclease III homolog</fullName>
        <ecNumber evidence="15">3.2.2.-</ecNumber>
        <ecNumber evidence="15">4.2.99.18</ecNumber>
    </recommendedName>
    <alternativeName>
        <fullName evidence="15">Bifunctional DNA N-glycosylase/DNA-(apurinic or apyrimidinic site) lyase</fullName>
        <shortName evidence="15">DNA glycosylase/AP lyase</shortName>
    </alternativeName>
</protein>
<keyword evidence="9" id="KW-0408">Iron</keyword>
<keyword evidence="4" id="KW-0004">4Fe-4S</keyword>
<name>A0AAQ3K225_9LILI</name>
<dbReference type="GO" id="GO:0006289">
    <property type="term" value="P:nucleotide-excision repair"/>
    <property type="evidence" value="ECO:0007669"/>
    <property type="project" value="TreeGrafter"/>
</dbReference>
<comment type="caution">
    <text evidence="15">Lacks conserved residue(s) required for the propagation of feature annotation.</text>
</comment>
<evidence type="ECO:0000256" key="14">
    <source>
        <dbReference type="ARBA" id="ARBA00053205"/>
    </source>
</evidence>
<keyword evidence="5" id="KW-0479">Metal-binding</keyword>
<dbReference type="FunFam" id="1.10.1670.10:FF:000003">
    <property type="entry name" value="Endonuclease III homolog"/>
    <property type="match status" value="1"/>
</dbReference>
<dbReference type="AlphaFoldDB" id="A0AAQ3K225"/>
<evidence type="ECO:0000256" key="2">
    <source>
        <dbReference type="ARBA" id="ARBA00004595"/>
    </source>
</evidence>
<dbReference type="SMART" id="SM00478">
    <property type="entry name" value="ENDO3c"/>
    <property type="match status" value="1"/>
</dbReference>
<keyword evidence="11 15" id="KW-0234">DNA repair</keyword>
<proteinExistence type="inferred from homology"/>
<keyword evidence="8" id="KW-0809">Transit peptide</keyword>
<evidence type="ECO:0000256" key="1">
    <source>
        <dbReference type="ARBA" id="ARBA00001966"/>
    </source>
</evidence>
<keyword evidence="10" id="KW-0411">Iron-sulfur</keyword>
<keyword evidence="20" id="KW-1185">Reference proteome</keyword>
<keyword evidence="19" id="KW-0255">Endonuclease</keyword>
<comment type="catalytic activity">
    <reaction evidence="15">
        <text>2'-deoxyribonucleotide-(2'-deoxyribose 5'-phosphate)-2'-deoxyribonucleotide-DNA = a 3'-end 2'-deoxyribonucleotide-(2,3-dehydro-2,3-deoxyribose 5'-phosphate)-DNA + a 5'-end 5'-phospho-2'-deoxyribonucleoside-DNA + H(+)</text>
        <dbReference type="Rhea" id="RHEA:66592"/>
        <dbReference type="Rhea" id="RHEA-COMP:13180"/>
        <dbReference type="Rhea" id="RHEA-COMP:16897"/>
        <dbReference type="Rhea" id="RHEA-COMP:17067"/>
        <dbReference type="ChEBI" id="CHEBI:15378"/>
        <dbReference type="ChEBI" id="CHEBI:136412"/>
        <dbReference type="ChEBI" id="CHEBI:157695"/>
        <dbReference type="ChEBI" id="CHEBI:167181"/>
        <dbReference type="EC" id="4.2.99.18"/>
    </reaction>
</comment>
<evidence type="ECO:0000256" key="11">
    <source>
        <dbReference type="ARBA" id="ARBA00023204"/>
    </source>
</evidence>
<dbReference type="SMART" id="SM00525">
    <property type="entry name" value="FES"/>
    <property type="match status" value="1"/>
</dbReference>
<comment type="similarity">
    <text evidence="3 15">Belongs to the Nth/MutY family.</text>
</comment>
<accession>A0AAQ3K225</accession>
<dbReference type="InterPro" id="IPR023170">
    <property type="entry name" value="HhH_base_excis_C"/>
</dbReference>
<evidence type="ECO:0000313" key="19">
    <source>
        <dbReference type="EMBL" id="WOL00402.1"/>
    </source>
</evidence>
<evidence type="ECO:0000256" key="16">
    <source>
        <dbReference type="SAM" id="MobiDB-lite"/>
    </source>
</evidence>
<dbReference type="GO" id="GO:0051539">
    <property type="term" value="F:4 iron, 4 sulfur cluster binding"/>
    <property type="evidence" value="ECO:0007669"/>
    <property type="project" value="UniProtKB-KW"/>
</dbReference>
<evidence type="ECO:0000256" key="6">
    <source>
        <dbReference type="ARBA" id="ARBA00022763"/>
    </source>
</evidence>
<dbReference type="FunFam" id="1.10.340.30:FF:000005">
    <property type="entry name" value="Endonuclease III-like protein 1"/>
    <property type="match status" value="1"/>
</dbReference>
<keyword evidence="12 15" id="KW-0456">Lyase</keyword>
<dbReference type="HAMAP" id="MF_03183">
    <property type="entry name" value="Endonuclease_III_Nth"/>
    <property type="match status" value="1"/>
</dbReference>
<organism evidence="19 20">
    <name type="scientific">Canna indica</name>
    <name type="common">Indian-shot</name>
    <dbReference type="NCBI Taxonomy" id="4628"/>
    <lineage>
        <taxon>Eukaryota</taxon>
        <taxon>Viridiplantae</taxon>
        <taxon>Streptophyta</taxon>
        <taxon>Embryophyta</taxon>
        <taxon>Tracheophyta</taxon>
        <taxon>Spermatophyta</taxon>
        <taxon>Magnoliopsida</taxon>
        <taxon>Liliopsida</taxon>
        <taxon>Zingiberales</taxon>
        <taxon>Cannaceae</taxon>
        <taxon>Canna</taxon>
    </lineage>
</organism>
<dbReference type="GO" id="GO:0005634">
    <property type="term" value="C:nucleus"/>
    <property type="evidence" value="ECO:0007669"/>
    <property type="project" value="InterPro"/>
</dbReference>
<dbReference type="GO" id="GO:0003677">
    <property type="term" value="F:DNA binding"/>
    <property type="evidence" value="ECO:0007669"/>
    <property type="project" value="UniProtKB-UniRule"/>
</dbReference>
<reference evidence="19 20" key="1">
    <citation type="submission" date="2023-10" db="EMBL/GenBank/DDBJ databases">
        <title>Chromosome-scale genome assembly provides insights into flower coloration mechanisms of Canna indica.</title>
        <authorList>
            <person name="Li C."/>
        </authorList>
    </citation>
    <scope>NUCLEOTIDE SEQUENCE [LARGE SCALE GENOMIC DNA]</scope>
    <source>
        <tissue evidence="19">Flower</tissue>
    </source>
</reference>
<dbReference type="InterPro" id="IPR011257">
    <property type="entry name" value="DNA_glycosylase"/>
</dbReference>
<feature type="region of interest" description="Disordered" evidence="16">
    <location>
        <begin position="29"/>
        <end position="91"/>
    </location>
</feature>
<dbReference type="SUPFAM" id="SSF48150">
    <property type="entry name" value="DNA-glycosylase"/>
    <property type="match status" value="1"/>
</dbReference>
<dbReference type="CDD" id="cd00056">
    <property type="entry name" value="ENDO3c"/>
    <property type="match status" value="1"/>
</dbReference>
<dbReference type="Gene3D" id="1.10.340.30">
    <property type="entry name" value="Hypothetical protein, domain 2"/>
    <property type="match status" value="1"/>
</dbReference>
<feature type="chain" id="PRO_5042907221" description="Endonuclease III homolog" evidence="17">
    <location>
        <begin position="16"/>
        <end position="372"/>
    </location>
</feature>
<dbReference type="GO" id="GO:0046872">
    <property type="term" value="F:metal ion binding"/>
    <property type="evidence" value="ECO:0007669"/>
    <property type="project" value="UniProtKB-KW"/>
</dbReference>
<evidence type="ECO:0000256" key="12">
    <source>
        <dbReference type="ARBA" id="ARBA00023239"/>
    </source>
</evidence>
<sequence>MPSSLLLFRVLFARTAVLPLSSRPQLAPTMPVARHASRSLSSEATSSNLEPTPGGRSDRQEVVYTKKKRAKRTVDKASTKEAADQNPNSQGIDMIDIEDIGFGNAKPTSLFLTNKKRSTHLYGEAKVNAPANWEEILYGIRKMRSAEDAPLETMGCERPYSLLPPKEKRFAILVSSLLSSQTKEAVTEGAVERLSEKGLLNADAILRTDEATIAGLIKPVAFYSRKAHYMKQVAEICIRKYEGDIPSSVNELLAVPGVGPKIAHLVMIVGWNNIQGICVDTHVHRICNRLGWVSCPGTRQKTSTPEETRVSLETWLPKDLWDPINLLLVGFGRTVCTAPRPRCDICTVNHLCPSAFKEATKGPNSKTKRSPK</sequence>
<evidence type="ECO:0000259" key="18">
    <source>
        <dbReference type="SMART" id="SM00478"/>
    </source>
</evidence>
<gene>
    <name evidence="15" type="primary">NTH1</name>
    <name evidence="19" type="ORF">Cni_G09115</name>
</gene>
<dbReference type="PANTHER" id="PTHR43286">
    <property type="entry name" value="ENDONUCLEASE III-LIKE PROTEIN 1"/>
    <property type="match status" value="1"/>
</dbReference>
<dbReference type="Gene3D" id="1.10.1670.10">
    <property type="entry name" value="Helix-hairpin-Helix base-excision DNA repair enzymes (C-terminal)"/>
    <property type="match status" value="1"/>
</dbReference>
<dbReference type="Proteomes" id="UP001327560">
    <property type="component" value="Chromosome 3"/>
</dbReference>
<dbReference type="GO" id="GO:0000703">
    <property type="term" value="F:oxidized pyrimidine nucleobase lesion DNA N-glycosylase activity"/>
    <property type="evidence" value="ECO:0007669"/>
    <property type="project" value="UniProtKB-UniRule"/>
</dbReference>
<dbReference type="PROSITE" id="PS00764">
    <property type="entry name" value="ENDONUCLEASE_III_1"/>
    <property type="match status" value="1"/>
</dbReference>
<dbReference type="EMBL" id="CP136892">
    <property type="protein sequence ID" value="WOL00402.1"/>
    <property type="molecule type" value="Genomic_DNA"/>
</dbReference>
<dbReference type="InterPro" id="IPR003651">
    <property type="entry name" value="Endonuclease3_FeS-loop_motif"/>
</dbReference>
<dbReference type="GO" id="GO:0140078">
    <property type="term" value="F:class I DNA-(apurinic or apyrimidinic site) endonuclease activity"/>
    <property type="evidence" value="ECO:0007669"/>
    <property type="project" value="UniProtKB-EC"/>
</dbReference>
<dbReference type="InterPro" id="IPR004035">
    <property type="entry name" value="Endouclease-III_FeS-bd_BS"/>
</dbReference>
<dbReference type="InterPro" id="IPR000445">
    <property type="entry name" value="HhH_motif"/>
</dbReference>
<feature type="signal peptide" evidence="17">
    <location>
        <begin position="1"/>
        <end position="15"/>
    </location>
</feature>
<dbReference type="Pfam" id="PF00633">
    <property type="entry name" value="HHH"/>
    <property type="match status" value="1"/>
</dbReference>
<keyword evidence="6 15" id="KW-0227">DNA damage</keyword>
<feature type="compositionally biased region" description="Low complexity" evidence="16">
    <location>
        <begin position="38"/>
        <end position="47"/>
    </location>
</feature>
<evidence type="ECO:0000256" key="7">
    <source>
        <dbReference type="ARBA" id="ARBA00022801"/>
    </source>
</evidence>
<keyword evidence="19" id="KW-0540">Nuclease</keyword>
<dbReference type="InterPro" id="IPR003265">
    <property type="entry name" value="HhH-GPD_domain"/>
</dbReference>
<keyword evidence="17" id="KW-0732">Signal</keyword>
<evidence type="ECO:0000256" key="10">
    <source>
        <dbReference type="ARBA" id="ARBA00023014"/>
    </source>
</evidence>
<evidence type="ECO:0000256" key="8">
    <source>
        <dbReference type="ARBA" id="ARBA00022946"/>
    </source>
</evidence>
<evidence type="ECO:0000256" key="13">
    <source>
        <dbReference type="ARBA" id="ARBA00023295"/>
    </source>
</evidence>
<dbReference type="Pfam" id="PF00730">
    <property type="entry name" value="HhH-GPD"/>
    <property type="match status" value="1"/>
</dbReference>
<comment type="cofactor">
    <cofactor evidence="1">
        <name>[4Fe-4S] cluster</name>
        <dbReference type="ChEBI" id="CHEBI:49883"/>
    </cofactor>
</comment>
<evidence type="ECO:0000256" key="17">
    <source>
        <dbReference type="SAM" id="SignalP"/>
    </source>
</evidence>
<evidence type="ECO:0000256" key="3">
    <source>
        <dbReference type="ARBA" id="ARBA00008343"/>
    </source>
</evidence>
<comment type="subcellular location">
    <subcellularLocation>
        <location evidence="2">Plastid</location>
        <location evidence="2">Chloroplast stroma</location>
        <location evidence="2">Chloroplast nucleoid</location>
    </subcellularLocation>
</comment>
<dbReference type="EC" id="3.2.2.-" evidence="15"/>
<evidence type="ECO:0000256" key="5">
    <source>
        <dbReference type="ARBA" id="ARBA00022723"/>
    </source>
</evidence>